<dbReference type="Proteomes" id="UP001159363">
    <property type="component" value="Chromosome 3"/>
</dbReference>
<reference evidence="1 2" key="1">
    <citation type="submission" date="2023-02" db="EMBL/GenBank/DDBJ databases">
        <title>LHISI_Scaffold_Assembly.</title>
        <authorList>
            <person name="Stuart O.P."/>
            <person name="Cleave R."/>
            <person name="Magrath M.J.L."/>
            <person name="Mikheyev A.S."/>
        </authorList>
    </citation>
    <scope>NUCLEOTIDE SEQUENCE [LARGE SCALE GENOMIC DNA]</scope>
    <source>
        <strain evidence="1">Daus_M_001</strain>
        <tissue evidence="1">Leg muscle</tissue>
    </source>
</reference>
<proteinExistence type="predicted"/>
<dbReference type="EMBL" id="JARBHB010000003">
    <property type="protein sequence ID" value="KAJ8888862.1"/>
    <property type="molecule type" value="Genomic_DNA"/>
</dbReference>
<sequence>MSTGMLADENSNCGKALQVGIAAMKQIECMIFSETLTIRNKSVCINPIQVFRFFTAMCALRGLKNQWV</sequence>
<gene>
    <name evidence="1" type="ORF">PR048_008356</name>
</gene>
<evidence type="ECO:0000313" key="2">
    <source>
        <dbReference type="Proteomes" id="UP001159363"/>
    </source>
</evidence>
<comment type="caution">
    <text evidence="1">The sequence shown here is derived from an EMBL/GenBank/DDBJ whole genome shotgun (WGS) entry which is preliminary data.</text>
</comment>
<keyword evidence="2" id="KW-1185">Reference proteome</keyword>
<evidence type="ECO:0000313" key="1">
    <source>
        <dbReference type="EMBL" id="KAJ8888862.1"/>
    </source>
</evidence>
<protein>
    <submittedName>
        <fullName evidence="1">Uncharacterized protein</fullName>
    </submittedName>
</protein>
<accession>A0ABQ9HX68</accession>
<organism evidence="1 2">
    <name type="scientific">Dryococelus australis</name>
    <dbReference type="NCBI Taxonomy" id="614101"/>
    <lineage>
        <taxon>Eukaryota</taxon>
        <taxon>Metazoa</taxon>
        <taxon>Ecdysozoa</taxon>
        <taxon>Arthropoda</taxon>
        <taxon>Hexapoda</taxon>
        <taxon>Insecta</taxon>
        <taxon>Pterygota</taxon>
        <taxon>Neoptera</taxon>
        <taxon>Polyneoptera</taxon>
        <taxon>Phasmatodea</taxon>
        <taxon>Verophasmatodea</taxon>
        <taxon>Anareolatae</taxon>
        <taxon>Phasmatidae</taxon>
        <taxon>Eurycanthinae</taxon>
        <taxon>Dryococelus</taxon>
    </lineage>
</organism>
<name>A0ABQ9HX68_9NEOP</name>